<evidence type="ECO:0000313" key="3">
    <source>
        <dbReference type="EMBL" id="OOF95852.1"/>
    </source>
</evidence>
<feature type="domain" description="DUF6314" evidence="2">
    <location>
        <begin position="18"/>
        <end position="124"/>
    </location>
</feature>
<proteinExistence type="predicted"/>
<feature type="region of interest" description="Disordered" evidence="1">
    <location>
        <begin position="126"/>
        <end position="153"/>
    </location>
</feature>
<feature type="domain" description="DUF6314" evidence="2">
    <location>
        <begin position="164"/>
        <end position="214"/>
    </location>
</feature>
<dbReference type="Proteomes" id="UP000188318">
    <property type="component" value="Unassembled WGS sequence"/>
</dbReference>
<dbReference type="STRING" id="602072.A0A1R3RMY8"/>
<evidence type="ECO:0000259" key="2">
    <source>
        <dbReference type="Pfam" id="PF19834"/>
    </source>
</evidence>
<dbReference type="VEuPathDB" id="FungiDB:ASPCADRAFT_207187"/>
<dbReference type="AlphaFoldDB" id="A0A1R3RMY8"/>
<name>A0A1R3RMY8_ASPC5</name>
<evidence type="ECO:0000313" key="4">
    <source>
        <dbReference type="Proteomes" id="UP000188318"/>
    </source>
</evidence>
<dbReference type="Pfam" id="PF19834">
    <property type="entry name" value="DUF6314"/>
    <property type="match status" value="2"/>
</dbReference>
<dbReference type="OrthoDB" id="2962993at2759"/>
<protein>
    <recommendedName>
        <fullName evidence="2">DUF6314 domain-containing protein</fullName>
    </recommendedName>
</protein>
<feature type="compositionally biased region" description="Low complexity" evidence="1">
    <location>
        <begin position="39"/>
        <end position="57"/>
    </location>
</feature>
<reference evidence="4" key="1">
    <citation type="journal article" date="2017" name="Genome Biol.">
        <title>Comparative genomics reveals high biological diversity and specific adaptations in the industrially and medically important fungal genus Aspergillus.</title>
        <authorList>
            <person name="de Vries R.P."/>
            <person name="Riley R."/>
            <person name="Wiebenga A."/>
            <person name="Aguilar-Osorio G."/>
            <person name="Amillis S."/>
            <person name="Uchima C.A."/>
            <person name="Anderluh G."/>
            <person name="Asadollahi M."/>
            <person name="Askin M."/>
            <person name="Barry K."/>
            <person name="Battaglia E."/>
            <person name="Bayram O."/>
            <person name="Benocci T."/>
            <person name="Braus-Stromeyer S.A."/>
            <person name="Caldana C."/>
            <person name="Canovas D."/>
            <person name="Cerqueira G.C."/>
            <person name="Chen F."/>
            <person name="Chen W."/>
            <person name="Choi C."/>
            <person name="Clum A."/>
            <person name="Dos Santos R.A."/>
            <person name="Damasio A.R."/>
            <person name="Diallinas G."/>
            <person name="Emri T."/>
            <person name="Fekete E."/>
            <person name="Flipphi M."/>
            <person name="Freyberg S."/>
            <person name="Gallo A."/>
            <person name="Gournas C."/>
            <person name="Habgood R."/>
            <person name="Hainaut M."/>
            <person name="Harispe M.L."/>
            <person name="Henrissat B."/>
            <person name="Hilden K.S."/>
            <person name="Hope R."/>
            <person name="Hossain A."/>
            <person name="Karabika E."/>
            <person name="Karaffa L."/>
            <person name="Karanyi Z."/>
            <person name="Krasevec N."/>
            <person name="Kuo A."/>
            <person name="Kusch H."/>
            <person name="LaButti K."/>
            <person name="Lagendijk E.L."/>
            <person name="Lapidus A."/>
            <person name="Levasseur A."/>
            <person name="Lindquist E."/>
            <person name="Lipzen A."/>
            <person name="Logrieco A.F."/>
            <person name="MacCabe A."/>
            <person name="Maekelae M.R."/>
            <person name="Malavazi I."/>
            <person name="Melin P."/>
            <person name="Meyer V."/>
            <person name="Mielnichuk N."/>
            <person name="Miskei M."/>
            <person name="Molnar A.P."/>
            <person name="Mule G."/>
            <person name="Ngan C.Y."/>
            <person name="Orejas M."/>
            <person name="Orosz E."/>
            <person name="Ouedraogo J.P."/>
            <person name="Overkamp K.M."/>
            <person name="Park H.-S."/>
            <person name="Perrone G."/>
            <person name="Piumi F."/>
            <person name="Punt P.J."/>
            <person name="Ram A.F."/>
            <person name="Ramon A."/>
            <person name="Rauscher S."/>
            <person name="Record E."/>
            <person name="Riano-Pachon D.M."/>
            <person name="Robert V."/>
            <person name="Roehrig J."/>
            <person name="Ruller R."/>
            <person name="Salamov A."/>
            <person name="Salih N.S."/>
            <person name="Samson R.A."/>
            <person name="Sandor E."/>
            <person name="Sanguinetti M."/>
            <person name="Schuetze T."/>
            <person name="Sepcic K."/>
            <person name="Shelest E."/>
            <person name="Sherlock G."/>
            <person name="Sophianopoulou V."/>
            <person name="Squina F.M."/>
            <person name="Sun H."/>
            <person name="Susca A."/>
            <person name="Todd R.B."/>
            <person name="Tsang A."/>
            <person name="Unkles S.E."/>
            <person name="van de Wiele N."/>
            <person name="van Rossen-Uffink D."/>
            <person name="Oliveira J.V."/>
            <person name="Vesth T.C."/>
            <person name="Visser J."/>
            <person name="Yu J.-H."/>
            <person name="Zhou M."/>
            <person name="Andersen M.R."/>
            <person name="Archer D.B."/>
            <person name="Baker S.E."/>
            <person name="Benoit I."/>
            <person name="Brakhage A.A."/>
            <person name="Braus G.H."/>
            <person name="Fischer R."/>
            <person name="Frisvad J.C."/>
            <person name="Goldman G.H."/>
            <person name="Houbraken J."/>
            <person name="Oakley B."/>
            <person name="Pocsi I."/>
            <person name="Scazzocchio C."/>
            <person name="Seiboth B."/>
            <person name="vanKuyk P.A."/>
            <person name="Wortman J."/>
            <person name="Dyer P.S."/>
            <person name="Grigoriev I.V."/>
        </authorList>
    </citation>
    <scope>NUCLEOTIDE SEQUENCE [LARGE SCALE GENOMIC DNA]</scope>
    <source>
        <strain evidence="4">ITEM 5010</strain>
    </source>
</reference>
<evidence type="ECO:0000256" key="1">
    <source>
        <dbReference type="SAM" id="MobiDB-lite"/>
    </source>
</evidence>
<feature type="region of interest" description="Disordered" evidence="1">
    <location>
        <begin position="35"/>
        <end position="60"/>
    </location>
</feature>
<dbReference type="OMA" id="TKKYIWR"/>
<keyword evidence="4" id="KW-1185">Reference proteome</keyword>
<dbReference type="EMBL" id="KV907499">
    <property type="protein sequence ID" value="OOF95852.1"/>
    <property type="molecule type" value="Genomic_DNA"/>
</dbReference>
<accession>A0A1R3RMY8</accession>
<sequence length="216" mass="23843">MPHPNIPKIFTSLTRHPWTLLRILKSANPHDIQGPLHGTASFTSLPPSTTSTTSSPPKAESLNQTLYTETGTLPTTLGQNLQWKKSYIWRLSPTSNALSVWFVKVAEPDVADYLFHGMEFLDSSGRVHKGEDGVEGGEEEGEGDEEGYVSAPVPPEVSGETVVVTASGNHLCINDMYRTAYAFRIREEDGEVVSWASRHVVRGPKKDQDIVNYYSV</sequence>
<dbReference type="InterPro" id="IPR045632">
    <property type="entry name" value="DUF6314"/>
</dbReference>
<gene>
    <name evidence="3" type="ORF">ASPCADRAFT_207187</name>
</gene>
<organism evidence="3 4">
    <name type="scientific">Aspergillus carbonarius (strain ITEM 5010)</name>
    <dbReference type="NCBI Taxonomy" id="602072"/>
    <lineage>
        <taxon>Eukaryota</taxon>
        <taxon>Fungi</taxon>
        <taxon>Dikarya</taxon>
        <taxon>Ascomycota</taxon>
        <taxon>Pezizomycotina</taxon>
        <taxon>Eurotiomycetes</taxon>
        <taxon>Eurotiomycetidae</taxon>
        <taxon>Eurotiales</taxon>
        <taxon>Aspergillaceae</taxon>
        <taxon>Aspergillus</taxon>
        <taxon>Aspergillus subgen. Circumdati</taxon>
    </lineage>
</organism>
<feature type="compositionally biased region" description="Acidic residues" evidence="1">
    <location>
        <begin position="133"/>
        <end position="147"/>
    </location>
</feature>